<dbReference type="InterPro" id="IPR016187">
    <property type="entry name" value="CTDL_fold"/>
</dbReference>
<dbReference type="PROSITE" id="PS51257">
    <property type="entry name" value="PROKAR_LIPOPROTEIN"/>
    <property type="match status" value="1"/>
</dbReference>
<evidence type="ECO:0000256" key="1">
    <source>
        <dbReference type="ARBA" id="ARBA00004370"/>
    </source>
</evidence>
<evidence type="ECO:0000256" key="4">
    <source>
        <dbReference type="ARBA" id="ARBA00023136"/>
    </source>
</evidence>
<dbReference type="PANTHER" id="PTHR35518">
    <property type="entry name" value="MAINTENANCE OF TELOMOERE CAPPING"/>
    <property type="match status" value="1"/>
</dbReference>
<dbReference type="RefSeq" id="WP_248942545.1">
    <property type="nucleotide sequence ID" value="NZ_JAKIKS010000131.1"/>
</dbReference>
<evidence type="ECO:0000313" key="8">
    <source>
        <dbReference type="Proteomes" id="UP001203423"/>
    </source>
</evidence>
<dbReference type="SUPFAM" id="SSF56436">
    <property type="entry name" value="C-type lectin-like"/>
    <property type="match status" value="2"/>
</dbReference>
<keyword evidence="2" id="KW-0812">Transmembrane</keyword>
<dbReference type="Gene3D" id="3.20.20.190">
    <property type="entry name" value="Phosphatidylinositol (PI) phosphodiesterase"/>
    <property type="match status" value="1"/>
</dbReference>
<evidence type="ECO:0000256" key="3">
    <source>
        <dbReference type="ARBA" id="ARBA00022989"/>
    </source>
</evidence>
<evidence type="ECO:0000256" key="5">
    <source>
        <dbReference type="SAM" id="SignalP"/>
    </source>
</evidence>
<gene>
    <name evidence="7" type="ORF">L2764_22360</name>
</gene>
<proteinExistence type="predicted"/>
<dbReference type="PROSITE" id="PS50007">
    <property type="entry name" value="PIPLC_X_DOMAIN"/>
    <property type="match status" value="1"/>
</dbReference>
<dbReference type="Pfam" id="PF26146">
    <property type="entry name" value="PI-PLC_X"/>
    <property type="match status" value="1"/>
</dbReference>
<feature type="signal peptide" evidence="5">
    <location>
        <begin position="1"/>
        <end position="25"/>
    </location>
</feature>
<evidence type="ECO:0000259" key="6">
    <source>
        <dbReference type="PROSITE" id="PS50041"/>
    </source>
</evidence>
<dbReference type="EMBL" id="JAKIKS010000131">
    <property type="protein sequence ID" value="MCL1127149.1"/>
    <property type="molecule type" value="Genomic_DNA"/>
</dbReference>
<dbReference type="PROSITE" id="PS50041">
    <property type="entry name" value="C_TYPE_LECTIN_2"/>
    <property type="match status" value="1"/>
</dbReference>
<dbReference type="Proteomes" id="UP001203423">
    <property type="component" value="Unassembled WGS sequence"/>
</dbReference>
<comment type="caution">
    <text evidence="7">The sequence shown here is derived from an EMBL/GenBank/DDBJ whole genome shotgun (WGS) entry which is preliminary data.</text>
</comment>
<dbReference type="SUPFAM" id="SSF51695">
    <property type="entry name" value="PLC-like phosphodiesterases"/>
    <property type="match status" value="1"/>
</dbReference>
<dbReference type="InterPro" id="IPR051008">
    <property type="entry name" value="Telomere_Capping_Maintenance"/>
</dbReference>
<dbReference type="PANTHER" id="PTHR35518:SF2">
    <property type="entry name" value="MAINTENANCE OF TELOMERE CAPPING PROTEIN 6"/>
    <property type="match status" value="1"/>
</dbReference>
<feature type="chain" id="PRO_5045798438" evidence="5">
    <location>
        <begin position="26"/>
        <end position="408"/>
    </location>
</feature>
<keyword evidence="4" id="KW-0472">Membrane</keyword>
<evidence type="ECO:0000256" key="2">
    <source>
        <dbReference type="ARBA" id="ARBA00022692"/>
    </source>
</evidence>
<keyword evidence="5" id="KW-0732">Signal</keyword>
<reference evidence="7 8" key="1">
    <citation type="submission" date="2022-01" db="EMBL/GenBank/DDBJ databases">
        <title>Whole genome-based taxonomy of the Shewanellaceae.</title>
        <authorList>
            <person name="Martin-Rodriguez A.J."/>
        </authorList>
    </citation>
    <scope>NUCLEOTIDE SEQUENCE [LARGE SCALE GENOMIC DNA]</scope>
    <source>
        <strain evidence="7 8">DSM 17177</strain>
    </source>
</reference>
<dbReference type="InterPro" id="IPR018378">
    <property type="entry name" value="C-type_lectin_CS"/>
</dbReference>
<accession>A0ABT0LHU7</accession>
<dbReference type="InterPro" id="IPR017946">
    <property type="entry name" value="PLC-like_Pdiesterase_TIM-brl"/>
</dbReference>
<name>A0ABT0LHU7_9GAMM</name>
<organism evidence="7 8">
    <name type="scientific">Shewanella surugensis</name>
    <dbReference type="NCBI Taxonomy" id="212020"/>
    <lineage>
        <taxon>Bacteria</taxon>
        <taxon>Pseudomonadati</taxon>
        <taxon>Pseudomonadota</taxon>
        <taxon>Gammaproteobacteria</taxon>
        <taxon>Alteromonadales</taxon>
        <taxon>Shewanellaceae</taxon>
        <taxon>Shewanella</taxon>
    </lineage>
</organism>
<keyword evidence="8" id="KW-1185">Reference proteome</keyword>
<comment type="subcellular location">
    <subcellularLocation>
        <location evidence="1">Membrane</location>
    </subcellularLocation>
</comment>
<dbReference type="InterPro" id="IPR001304">
    <property type="entry name" value="C-type_lectin-like"/>
</dbReference>
<evidence type="ECO:0000313" key="7">
    <source>
        <dbReference type="EMBL" id="MCL1127149.1"/>
    </source>
</evidence>
<protein>
    <submittedName>
        <fullName evidence="7">Phosphatidylinositol-specific phospholipase C domain-containing protein</fullName>
    </submittedName>
</protein>
<feature type="domain" description="C-type lectin" evidence="6">
    <location>
        <begin position="291"/>
        <end position="329"/>
    </location>
</feature>
<sequence length="408" mass="45868">MKSSFFTFMSAATLACCQLSFNATADSISDFNNAWEGQALASQRLLDIYSPIIDNNILGTHNSYNSEKYRSCNFSVGCRYLDPQQKHTLQEQLLMGARFIELDVHWTAKMESLFSYPKRLLLCHGFCSLNDKYFTEGLNEIKNWLNSDASEDQVVILYIEDHMEGHHTDAFNQINDRFGEWIYQSQGCQSIADSLTKADVIAAGKKVILWGDGGCSSQSDWENMAFTGLGNVGRIWEDRTTARSIGNIFTGGSDDYITDTDVKDYFQQGANIVNLDDMVVSDNRLAAGIWSWDTNEPNNVGDSQHCALQWANGRWDDQFCGNDYAYACYDEQNKLWQVTDNTGTWDGGEQACQALGTNIHFNVPTNGFDNEKLKAVKEAKSHAQVWLDYSDQAAEGQWQVNGLTPSEL</sequence>
<dbReference type="PROSITE" id="PS00615">
    <property type="entry name" value="C_TYPE_LECTIN_1"/>
    <property type="match status" value="1"/>
</dbReference>
<keyword evidence="3" id="KW-1133">Transmembrane helix</keyword>